<dbReference type="SUPFAM" id="SSF54495">
    <property type="entry name" value="UBC-like"/>
    <property type="match status" value="1"/>
</dbReference>
<dbReference type="GO" id="GO:0016301">
    <property type="term" value="F:kinase activity"/>
    <property type="evidence" value="ECO:0007669"/>
    <property type="project" value="UniProtKB-KW"/>
</dbReference>
<protein>
    <submittedName>
        <fullName evidence="1">Protein kinase domain-containing protein</fullName>
    </submittedName>
</protein>
<proteinExistence type="predicted"/>
<evidence type="ECO:0000313" key="1">
    <source>
        <dbReference type="EMBL" id="VWO97328.1"/>
    </source>
</evidence>
<dbReference type="EMBL" id="LR726265">
    <property type="protein sequence ID" value="VWO97328.1"/>
    <property type="molecule type" value="Genomic_DNA"/>
</dbReference>
<dbReference type="Gene3D" id="3.10.110.10">
    <property type="entry name" value="Ubiquitin Conjugating Enzyme"/>
    <property type="match status" value="1"/>
</dbReference>
<keyword evidence="1" id="KW-0418">Kinase</keyword>
<keyword evidence="1" id="KW-0808">Transferase</keyword>
<sequence>MDPQVEDQQQQEIIVLKSIYEHDFIDVPPPKAWKAAPRLPEFKIRVTYPDPDYAEKIFFQSTHKPTLRHLTSTKISA</sequence>
<dbReference type="AlphaFoldDB" id="A0A5K1JZ20"/>
<dbReference type="InterPro" id="IPR016135">
    <property type="entry name" value="UBQ-conjugating_enzyme/RWD"/>
</dbReference>
<name>A0A5K1JZ20_9APHY</name>
<organism evidence="1">
    <name type="scientific">Ganoderma boninense</name>
    <dbReference type="NCBI Taxonomy" id="34458"/>
    <lineage>
        <taxon>Eukaryota</taxon>
        <taxon>Fungi</taxon>
        <taxon>Dikarya</taxon>
        <taxon>Basidiomycota</taxon>
        <taxon>Agaricomycotina</taxon>
        <taxon>Agaricomycetes</taxon>
        <taxon>Polyporales</taxon>
        <taxon>Polyporaceae</taxon>
        <taxon>Ganoderma</taxon>
    </lineage>
</organism>
<reference evidence="1" key="1">
    <citation type="submission" date="2019-10" db="EMBL/GenBank/DDBJ databases">
        <authorList>
            <person name="Nor Muhammad N."/>
        </authorList>
    </citation>
    <scope>NUCLEOTIDE SEQUENCE</scope>
</reference>
<accession>A0A5K1JZ20</accession>
<gene>
    <name evidence="1" type="primary">I1RD19</name>
</gene>